<feature type="domain" description="Putative restriction endonuclease" evidence="1">
    <location>
        <begin position="5"/>
        <end position="60"/>
    </location>
</feature>
<keyword evidence="2" id="KW-0540">Nuclease</keyword>
<proteinExistence type="predicted"/>
<dbReference type="CDD" id="cd06260">
    <property type="entry name" value="DUF820-like"/>
    <property type="match status" value="1"/>
</dbReference>
<evidence type="ECO:0000313" key="3">
    <source>
        <dbReference type="Proteomes" id="UP000769766"/>
    </source>
</evidence>
<comment type="caution">
    <text evidence="2">The sequence shown here is derived from an EMBL/GenBank/DDBJ whole genome shotgun (WGS) entry which is preliminary data.</text>
</comment>
<feature type="non-terminal residue" evidence="2">
    <location>
        <position position="1"/>
    </location>
</feature>
<keyword evidence="2" id="KW-0378">Hydrolase</keyword>
<dbReference type="AlphaFoldDB" id="A0A932CPG8"/>
<evidence type="ECO:0000313" key="2">
    <source>
        <dbReference type="EMBL" id="MBI2876894.1"/>
    </source>
</evidence>
<accession>A0A932CPG8</accession>
<keyword evidence="2" id="KW-0255">Endonuclease</keyword>
<dbReference type="EMBL" id="JACPRF010000253">
    <property type="protein sequence ID" value="MBI2876894.1"/>
    <property type="molecule type" value="Genomic_DNA"/>
</dbReference>
<dbReference type="SUPFAM" id="SSF52980">
    <property type="entry name" value="Restriction endonuclease-like"/>
    <property type="match status" value="1"/>
</dbReference>
<reference evidence="2" key="1">
    <citation type="submission" date="2020-07" db="EMBL/GenBank/DDBJ databases">
        <title>Huge and variable diversity of episymbiotic CPR bacteria and DPANN archaea in groundwater ecosystems.</title>
        <authorList>
            <person name="He C.Y."/>
            <person name="Keren R."/>
            <person name="Whittaker M."/>
            <person name="Farag I.F."/>
            <person name="Doudna J."/>
            <person name="Cate J.H.D."/>
            <person name="Banfield J.F."/>
        </authorList>
    </citation>
    <scope>NUCLEOTIDE SEQUENCE</scope>
    <source>
        <strain evidence="2">NC_groundwater_672_Ag_B-0.1um_62_36</strain>
    </source>
</reference>
<evidence type="ECO:0000259" key="1">
    <source>
        <dbReference type="Pfam" id="PF05685"/>
    </source>
</evidence>
<sequence>LSMVQDKMHEYMENGAQLGWLIDPKERRVYVYRPGQPKECLENPETIAGDPLLNGFILDVHDVW</sequence>
<dbReference type="Proteomes" id="UP000769766">
    <property type="component" value="Unassembled WGS sequence"/>
</dbReference>
<dbReference type="Pfam" id="PF05685">
    <property type="entry name" value="Uma2"/>
    <property type="match status" value="1"/>
</dbReference>
<dbReference type="PANTHER" id="PTHR34107:SF7">
    <property type="entry name" value="SLR2092 PROTEIN"/>
    <property type="match status" value="1"/>
</dbReference>
<protein>
    <submittedName>
        <fullName evidence="2">Uma2 family endonuclease</fullName>
    </submittedName>
</protein>
<organism evidence="2 3">
    <name type="scientific">Tectimicrobiota bacterium</name>
    <dbReference type="NCBI Taxonomy" id="2528274"/>
    <lineage>
        <taxon>Bacteria</taxon>
        <taxon>Pseudomonadati</taxon>
        <taxon>Nitrospinota/Tectimicrobiota group</taxon>
        <taxon>Candidatus Tectimicrobiota</taxon>
    </lineage>
</organism>
<dbReference type="GO" id="GO:0004519">
    <property type="term" value="F:endonuclease activity"/>
    <property type="evidence" value="ECO:0007669"/>
    <property type="project" value="UniProtKB-KW"/>
</dbReference>
<dbReference type="InterPro" id="IPR011335">
    <property type="entry name" value="Restrct_endonuc-II-like"/>
</dbReference>
<dbReference type="PANTHER" id="PTHR34107">
    <property type="entry name" value="SLL0198 PROTEIN-RELATED"/>
    <property type="match status" value="1"/>
</dbReference>
<dbReference type="InterPro" id="IPR008538">
    <property type="entry name" value="Uma2"/>
</dbReference>
<gene>
    <name evidence="2" type="ORF">HYY20_08435</name>
</gene>
<dbReference type="InterPro" id="IPR012296">
    <property type="entry name" value="Nuclease_put_TT1808"/>
</dbReference>
<name>A0A932CPG8_UNCTE</name>
<dbReference type="Gene3D" id="3.90.1570.10">
    <property type="entry name" value="tt1808, chain A"/>
    <property type="match status" value="1"/>
</dbReference>